<dbReference type="RefSeq" id="WP_326509356.1">
    <property type="nucleotide sequence ID" value="NZ_JAWIIV010000034.1"/>
</dbReference>
<name>A0ABU6JGA0_9BURK</name>
<comment type="caution">
    <text evidence="2">The sequence shown here is derived from an EMBL/GenBank/DDBJ whole genome shotgun (WGS) entry which is preliminary data.</text>
</comment>
<dbReference type="PANTHER" id="PTHR34219:SF3">
    <property type="entry name" value="BLL7967 PROTEIN"/>
    <property type="match status" value="1"/>
</dbReference>
<feature type="transmembrane region" description="Helical" evidence="1">
    <location>
        <begin position="329"/>
        <end position="350"/>
    </location>
</feature>
<sequence>MRKTLVLLHRYLGLALGLFLLGSGLTGSAIVFSKAIDSYFNPELLTVAPRPGEPLQVDEFLRNAKERLPGETPTFIYMPLAPHEAAQVLFQPSGMRVHADPHTGKVLGLRHPSDSVTGWLIDFHVHLLAGKTGKQIQGWIGLGAILISLVGIYLWWPNTGKWKQAFSIKWEAGAFRVWFDAHRVSGALAAALIVLTALTGSALALYDLLTEPLLIKATGSGTRQPAPKAASISTEPASIDAMLRQAQASFPDGQITRLTLPAKGSSVVGVRMRLNGEIHQFGRSFIWFDKHDGQILRVDNALKANRAVQIQSWLFPLHTGMYGGLFTQWLQLLVGLGLAFLSISGGWLWFRKLRAKAIAASRPARARESAAGQM</sequence>
<feature type="transmembrane region" description="Helical" evidence="1">
    <location>
        <begin position="136"/>
        <end position="156"/>
    </location>
</feature>
<keyword evidence="1" id="KW-0472">Membrane</keyword>
<protein>
    <submittedName>
        <fullName evidence="2">PepSY-associated TM helix domain-containing protein</fullName>
    </submittedName>
</protein>
<keyword evidence="1" id="KW-1133">Transmembrane helix</keyword>
<keyword evidence="3" id="KW-1185">Reference proteome</keyword>
<dbReference type="InterPro" id="IPR005625">
    <property type="entry name" value="PepSY-ass_TM"/>
</dbReference>
<dbReference type="Pfam" id="PF03929">
    <property type="entry name" value="PepSY_TM"/>
    <property type="match status" value="1"/>
</dbReference>
<feature type="transmembrane region" description="Helical" evidence="1">
    <location>
        <begin position="186"/>
        <end position="206"/>
    </location>
</feature>
<accession>A0ABU6JGA0</accession>
<dbReference type="Proteomes" id="UP001352263">
    <property type="component" value="Unassembled WGS sequence"/>
</dbReference>
<organism evidence="2 3">
    <name type="scientific">Noviherbaspirillum album</name>
    <dbReference type="NCBI Taxonomy" id="3080276"/>
    <lineage>
        <taxon>Bacteria</taxon>
        <taxon>Pseudomonadati</taxon>
        <taxon>Pseudomonadota</taxon>
        <taxon>Betaproteobacteria</taxon>
        <taxon>Burkholderiales</taxon>
        <taxon>Oxalobacteraceae</taxon>
        <taxon>Noviherbaspirillum</taxon>
    </lineage>
</organism>
<evidence type="ECO:0000256" key="1">
    <source>
        <dbReference type="SAM" id="Phobius"/>
    </source>
</evidence>
<evidence type="ECO:0000313" key="2">
    <source>
        <dbReference type="EMBL" id="MEC4722690.1"/>
    </source>
</evidence>
<keyword evidence="1" id="KW-0812">Transmembrane</keyword>
<gene>
    <name evidence="2" type="ORF">RY831_26335</name>
</gene>
<proteinExistence type="predicted"/>
<evidence type="ECO:0000313" key="3">
    <source>
        <dbReference type="Proteomes" id="UP001352263"/>
    </source>
</evidence>
<dbReference type="PANTHER" id="PTHR34219">
    <property type="entry name" value="IRON-REGULATED INNER MEMBRANE PROTEIN-RELATED"/>
    <property type="match status" value="1"/>
</dbReference>
<dbReference type="EMBL" id="JAWIIV010000034">
    <property type="protein sequence ID" value="MEC4722690.1"/>
    <property type="molecule type" value="Genomic_DNA"/>
</dbReference>
<reference evidence="2 3" key="1">
    <citation type="submission" date="2023-10" db="EMBL/GenBank/DDBJ databases">
        <title>Noviherbaspirillum sp. CPCC 100848 genome assembly.</title>
        <authorList>
            <person name="Li X.Y."/>
            <person name="Fang X.M."/>
        </authorList>
    </citation>
    <scope>NUCLEOTIDE SEQUENCE [LARGE SCALE GENOMIC DNA]</scope>
    <source>
        <strain evidence="2 3">CPCC 100848</strain>
    </source>
</reference>